<comment type="caution">
    <text evidence="3">The sequence shown here is derived from an EMBL/GenBank/DDBJ whole genome shotgun (WGS) entry which is preliminary data.</text>
</comment>
<dbReference type="InterPro" id="IPR013424">
    <property type="entry name" value="Ice-binding_C"/>
</dbReference>
<keyword evidence="4" id="KW-1185">Reference proteome</keyword>
<organism evidence="3 4">
    <name type="scientific">Edaphobacter modestus</name>
    <dbReference type="NCBI Taxonomy" id="388466"/>
    <lineage>
        <taxon>Bacteria</taxon>
        <taxon>Pseudomonadati</taxon>
        <taxon>Acidobacteriota</taxon>
        <taxon>Terriglobia</taxon>
        <taxon>Terriglobales</taxon>
        <taxon>Acidobacteriaceae</taxon>
        <taxon>Edaphobacter</taxon>
    </lineage>
</organism>
<feature type="domain" description="Ice-binding protein C-terminal" evidence="2">
    <location>
        <begin position="144"/>
        <end position="167"/>
    </location>
</feature>
<dbReference type="RefSeq" id="WP_130417500.1">
    <property type="nucleotide sequence ID" value="NZ_SHKW01000001.1"/>
</dbReference>
<dbReference type="OrthoDB" id="7571274at2"/>
<dbReference type="AlphaFoldDB" id="A0A4Q7YQS6"/>
<dbReference type="NCBIfam" id="TIGR02595">
    <property type="entry name" value="PEP_CTERM"/>
    <property type="match status" value="1"/>
</dbReference>
<dbReference type="Proteomes" id="UP000292958">
    <property type="component" value="Unassembled WGS sequence"/>
</dbReference>
<evidence type="ECO:0000313" key="3">
    <source>
        <dbReference type="EMBL" id="RZU39261.1"/>
    </source>
</evidence>
<dbReference type="Pfam" id="PF07589">
    <property type="entry name" value="PEP-CTERM"/>
    <property type="match status" value="1"/>
</dbReference>
<gene>
    <name evidence="3" type="ORF">BDD14_0620</name>
</gene>
<sequence length="188" mass="19976">MKLRTLLLVTAFSCSTAAVSFASPIDNFKLTDGTNVITFSLPSSPTPDQNVDLFLFTMNNVAVDVNGTPENYFISFFTESNFGGLCITTGDPTCISDGSIINQAGPQLYTGSEAVPTFSLGTFSLTNLGVNTFSSDFTLEITSPIPEPSSLLMLSTGMLGLAGAVRRKLRGVSHHGQETQSPPKGRIH</sequence>
<keyword evidence="1" id="KW-0732">Signal</keyword>
<feature type="signal peptide" evidence="1">
    <location>
        <begin position="1"/>
        <end position="22"/>
    </location>
</feature>
<dbReference type="EMBL" id="SHKW01000001">
    <property type="protein sequence ID" value="RZU39261.1"/>
    <property type="molecule type" value="Genomic_DNA"/>
</dbReference>
<evidence type="ECO:0000256" key="1">
    <source>
        <dbReference type="SAM" id="SignalP"/>
    </source>
</evidence>
<protein>
    <submittedName>
        <fullName evidence="3">Putative secreted protein with PEP-CTERM sorting signal</fullName>
    </submittedName>
</protein>
<feature type="chain" id="PRO_5020854591" evidence="1">
    <location>
        <begin position="23"/>
        <end position="188"/>
    </location>
</feature>
<accession>A0A4Q7YQS6</accession>
<reference evidence="3 4" key="1">
    <citation type="submission" date="2019-02" db="EMBL/GenBank/DDBJ databases">
        <title>Genomic Encyclopedia of Archaeal and Bacterial Type Strains, Phase II (KMG-II): from individual species to whole genera.</title>
        <authorList>
            <person name="Goeker M."/>
        </authorList>
    </citation>
    <scope>NUCLEOTIDE SEQUENCE [LARGE SCALE GENOMIC DNA]</scope>
    <source>
        <strain evidence="3 4">DSM 18101</strain>
    </source>
</reference>
<proteinExistence type="predicted"/>
<evidence type="ECO:0000259" key="2">
    <source>
        <dbReference type="Pfam" id="PF07589"/>
    </source>
</evidence>
<evidence type="ECO:0000313" key="4">
    <source>
        <dbReference type="Proteomes" id="UP000292958"/>
    </source>
</evidence>
<name>A0A4Q7YQS6_9BACT</name>